<organism evidence="10 11">
    <name type="scientific">Hypsibius exemplaris</name>
    <name type="common">Freshwater tardigrade</name>
    <dbReference type="NCBI Taxonomy" id="2072580"/>
    <lineage>
        <taxon>Eukaryota</taxon>
        <taxon>Metazoa</taxon>
        <taxon>Ecdysozoa</taxon>
        <taxon>Tardigrada</taxon>
        <taxon>Eutardigrada</taxon>
        <taxon>Parachela</taxon>
        <taxon>Hypsibioidea</taxon>
        <taxon>Hypsibiidae</taxon>
        <taxon>Hypsibius</taxon>
    </lineage>
</organism>
<evidence type="ECO:0000256" key="6">
    <source>
        <dbReference type="ARBA" id="ARBA00023170"/>
    </source>
</evidence>
<sequence>MTEEKALLPNLTMHYPGHTHPADNFGRQQVIRVAISAAEPYIILNQETQTWEGVFVDLLNAVCYYVDMKCQYFAPPSRMLSNESLDGVMGALTNGTADLGLSPVGISYTRMKSFNFIDSFFRRSYMIIVHGDHLTSVPAEQFIGQSLGEMISDRVWTLLGVVLLLVCLMGVVVDYFQSVDNGRPKTLLSLTHKWTFQIFGMGLGVDGVDEFEKKDAGKWPVAKTILLTTFAVYTVIILATINAQLPVIFTFDKPKELPFTDMQGLVDSNFTVYGTPTSIDLFRISKMPVHNILANRIKPLPTLKKGQNRYHQYIELAKNPKTALIVNQETLLEIAYLSCDVFVAMDNVGVIRVAGLLLPRESALREIFDRGFLQTQQNGVLQAGIATYEHFIRISTRAKTMCPRGNKIGKSVPRLHALRLDDLIFLFFVLGFSLAVAILALILEYSFYMVSKIEWSLVFRCLPRIFERPEAKR</sequence>
<dbReference type="AlphaFoldDB" id="A0A1W0WR34"/>
<evidence type="ECO:0000256" key="1">
    <source>
        <dbReference type="ARBA" id="ARBA00004651"/>
    </source>
</evidence>
<dbReference type="OrthoDB" id="10491903at2759"/>
<proteinExistence type="predicted"/>
<dbReference type="PANTHER" id="PTHR42643:SF24">
    <property type="entry name" value="IONOTROPIC RECEPTOR 60A"/>
    <property type="match status" value="1"/>
</dbReference>
<dbReference type="PANTHER" id="PTHR42643">
    <property type="entry name" value="IONOTROPIC RECEPTOR 20A-RELATED"/>
    <property type="match status" value="1"/>
</dbReference>
<evidence type="ECO:0000256" key="3">
    <source>
        <dbReference type="ARBA" id="ARBA00022692"/>
    </source>
</evidence>
<dbReference type="Pfam" id="PF00497">
    <property type="entry name" value="SBP_bac_3"/>
    <property type="match status" value="1"/>
</dbReference>
<comment type="subcellular location">
    <subcellularLocation>
        <location evidence="1">Cell membrane</location>
        <topology evidence="1">Multi-pass membrane protein</topology>
    </subcellularLocation>
</comment>
<dbReference type="SUPFAM" id="SSF53850">
    <property type="entry name" value="Periplasmic binding protein-like II"/>
    <property type="match status" value="1"/>
</dbReference>
<keyword evidence="4 8" id="KW-1133">Transmembrane helix</keyword>
<feature type="domain" description="Solute-binding protein family 3/N-terminal" evidence="9">
    <location>
        <begin position="31"/>
        <end position="383"/>
    </location>
</feature>
<keyword evidence="3 8" id="KW-0812">Transmembrane</keyword>
<dbReference type="GO" id="GO:0005886">
    <property type="term" value="C:plasma membrane"/>
    <property type="evidence" value="ECO:0007669"/>
    <property type="project" value="UniProtKB-SubCell"/>
</dbReference>
<dbReference type="Proteomes" id="UP000192578">
    <property type="component" value="Unassembled WGS sequence"/>
</dbReference>
<evidence type="ECO:0000256" key="8">
    <source>
        <dbReference type="SAM" id="Phobius"/>
    </source>
</evidence>
<gene>
    <name evidence="10" type="ORF">BV898_08287</name>
</gene>
<evidence type="ECO:0000313" key="11">
    <source>
        <dbReference type="Proteomes" id="UP000192578"/>
    </source>
</evidence>
<feature type="transmembrane region" description="Helical" evidence="8">
    <location>
        <begin position="155"/>
        <end position="176"/>
    </location>
</feature>
<dbReference type="InterPro" id="IPR052192">
    <property type="entry name" value="Insect_Ionotropic_Sensory_Rcpt"/>
</dbReference>
<evidence type="ECO:0000256" key="4">
    <source>
        <dbReference type="ARBA" id="ARBA00022989"/>
    </source>
</evidence>
<keyword evidence="5 8" id="KW-0472">Membrane</keyword>
<keyword evidence="7" id="KW-0325">Glycoprotein</keyword>
<evidence type="ECO:0000256" key="7">
    <source>
        <dbReference type="ARBA" id="ARBA00023180"/>
    </source>
</evidence>
<feature type="transmembrane region" description="Helical" evidence="8">
    <location>
        <begin position="423"/>
        <end position="448"/>
    </location>
</feature>
<name>A0A1W0WR34_HYPEX</name>
<protein>
    <recommendedName>
        <fullName evidence="9">Solute-binding protein family 3/N-terminal domain-containing protein</fullName>
    </recommendedName>
</protein>
<evidence type="ECO:0000256" key="5">
    <source>
        <dbReference type="ARBA" id="ARBA00023136"/>
    </source>
</evidence>
<dbReference type="InterPro" id="IPR001638">
    <property type="entry name" value="Solute-binding_3/MltF_N"/>
</dbReference>
<accession>A0A1W0WR34</accession>
<evidence type="ECO:0000256" key="2">
    <source>
        <dbReference type="ARBA" id="ARBA00022475"/>
    </source>
</evidence>
<keyword evidence="11" id="KW-1185">Reference proteome</keyword>
<reference evidence="11" key="1">
    <citation type="submission" date="2017-01" db="EMBL/GenBank/DDBJ databases">
        <title>Comparative genomics of anhydrobiosis in the tardigrade Hypsibius dujardini.</title>
        <authorList>
            <person name="Yoshida Y."/>
            <person name="Koutsovoulos G."/>
            <person name="Laetsch D."/>
            <person name="Stevens L."/>
            <person name="Kumar S."/>
            <person name="Horikawa D."/>
            <person name="Ishino K."/>
            <person name="Komine S."/>
            <person name="Tomita M."/>
            <person name="Blaxter M."/>
            <person name="Arakawa K."/>
        </authorList>
    </citation>
    <scope>NUCLEOTIDE SEQUENCE [LARGE SCALE GENOMIC DNA]</scope>
    <source>
        <strain evidence="11">Z151</strain>
    </source>
</reference>
<keyword evidence="2" id="KW-1003">Cell membrane</keyword>
<feature type="transmembrane region" description="Helical" evidence="8">
    <location>
        <begin position="225"/>
        <end position="249"/>
    </location>
</feature>
<evidence type="ECO:0000259" key="9">
    <source>
        <dbReference type="Pfam" id="PF00497"/>
    </source>
</evidence>
<keyword evidence="6" id="KW-0675">Receptor</keyword>
<evidence type="ECO:0000313" key="10">
    <source>
        <dbReference type="EMBL" id="OQV17664.1"/>
    </source>
</evidence>
<dbReference type="Gene3D" id="3.40.190.10">
    <property type="entry name" value="Periplasmic binding protein-like II"/>
    <property type="match status" value="1"/>
</dbReference>
<dbReference type="EMBL" id="MTYJ01000058">
    <property type="protein sequence ID" value="OQV17664.1"/>
    <property type="molecule type" value="Genomic_DNA"/>
</dbReference>
<comment type="caution">
    <text evidence="10">The sequence shown here is derived from an EMBL/GenBank/DDBJ whole genome shotgun (WGS) entry which is preliminary data.</text>
</comment>